<feature type="region of interest" description="Disordered" evidence="2">
    <location>
        <begin position="323"/>
        <end position="383"/>
    </location>
</feature>
<sequence>MADSAVQPVVTLKVMEREYKSKTVETTNLFETLLKLLKEKEEEVENLKYDLQDQTESRREWQKRATDAETRLASVQHILVLIDGNQTFFRPKLIRSGAHGAKEAVEKLITEAKASAREQHKNDLPEHLSVIVHIFIDVGKLADDLSTSNLLPEPDQLWTFIQEASKNELGVTITDCGAGHQAVDAKMKYFYELYLENCHCRHLFLALGRQSDYYTVLATYADDEYTKAKTSLIKPAQGLPQSSLPLHTVEFSTLESVHRQVVSFNDATPLANGWAPPASQPDFTPRETLPQRNGGPPAALRAAPSLNPMATQFQARPTVAPAAAFTSDGGTPKTNGDSSRPSRVQSSVLQGFKSDSITLVTPQPAPASVSSAKAQPTTREPMESAALPLHTAPAPQDQNNRHSLWEDSTTMLQTELKRPPELGVNALPDPVPVAAYSSPAPAATSSPMSQAPANQHIEPTSTTHKADDSSSAGVIKLDTSSHSSHQSTKGAEQGWETATTNSYVPAPISVPWGEEEPLSQSVSPQFNESPSYSKKPNNNFNRRQPKQGGNNSFAGGGKDRSNGSHPGRRVPRQFEGSWDDMVASESRQSQGSSTSPRPATVSISSATNRSTEFANAFARQVVAEPEPHPQARPIVAPIALNKSNQRIDLKLPKPAPADEEAFKLRTNNRHLCNEHHMRGSCTNIQCPFDHEEISDGLYLVLRNKARHSPCNQGSDCRRHDCYFAHHCPNVSRVSDCGRPACPFKYKGLHDILDLDIVEMIEPPKEEELVEGLI</sequence>
<accession>A0AA39CM59</accession>
<dbReference type="InterPro" id="IPR000571">
    <property type="entry name" value="Znf_CCCH"/>
</dbReference>
<keyword evidence="1" id="KW-0175">Coiled coil</keyword>
<feature type="coiled-coil region" evidence="1">
    <location>
        <begin position="30"/>
        <end position="71"/>
    </location>
</feature>
<evidence type="ECO:0000259" key="4">
    <source>
        <dbReference type="Pfam" id="PF25542"/>
    </source>
</evidence>
<evidence type="ECO:0000313" key="6">
    <source>
        <dbReference type="EMBL" id="KAJ9612888.1"/>
    </source>
</evidence>
<organism evidence="6 7">
    <name type="scientific">Cladophialophora chaetospira</name>
    <dbReference type="NCBI Taxonomy" id="386627"/>
    <lineage>
        <taxon>Eukaryota</taxon>
        <taxon>Fungi</taxon>
        <taxon>Dikarya</taxon>
        <taxon>Ascomycota</taxon>
        <taxon>Pezizomycotina</taxon>
        <taxon>Eurotiomycetes</taxon>
        <taxon>Chaetothyriomycetidae</taxon>
        <taxon>Chaetothyriales</taxon>
        <taxon>Herpotrichiellaceae</taxon>
        <taxon>Cladophialophora</taxon>
    </lineage>
</organism>
<proteinExistence type="predicted"/>
<evidence type="ECO:0000259" key="3">
    <source>
        <dbReference type="Pfam" id="PF25540"/>
    </source>
</evidence>
<feature type="domain" description="DUF7923" evidence="3">
    <location>
        <begin position="75"/>
        <end position="253"/>
    </location>
</feature>
<feature type="domain" description="C3H1-type" evidence="4">
    <location>
        <begin position="665"/>
        <end position="693"/>
    </location>
</feature>
<feature type="domain" description="Tandem CCCH zinc finger" evidence="5">
    <location>
        <begin position="700"/>
        <end position="746"/>
    </location>
</feature>
<protein>
    <recommendedName>
        <fullName evidence="8">C3H1-type domain-containing protein</fullName>
    </recommendedName>
</protein>
<feature type="region of interest" description="Disordered" evidence="2">
    <location>
        <begin position="269"/>
        <end position="303"/>
    </location>
</feature>
<evidence type="ECO:0000256" key="2">
    <source>
        <dbReference type="SAM" id="MobiDB-lite"/>
    </source>
</evidence>
<dbReference type="Pfam" id="PF25542">
    <property type="entry name" value="zf-CCCH_12"/>
    <property type="match status" value="1"/>
</dbReference>
<reference evidence="6" key="1">
    <citation type="submission" date="2022-10" db="EMBL/GenBank/DDBJ databases">
        <title>Culturing micro-colonial fungi from biological soil crusts in the Mojave desert and describing Neophaeococcomyces mojavensis, and introducing the new genera and species Taxawa tesnikishii.</title>
        <authorList>
            <person name="Kurbessoian T."/>
            <person name="Stajich J.E."/>
        </authorList>
    </citation>
    <scope>NUCLEOTIDE SEQUENCE</scope>
    <source>
        <strain evidence="6">TK_41</strain>
    </source>
</reference>
<dbReference type="Gene3D" id="4.10.1000.30">
    <property type="match status" value="1"/>
</dbReference>
<evidence type="ECO:0008006" key="8">
    <source>
        <dbReference type="Google" id="ProtNLM"/>
    </source>
</evidence>
<name>A0AA39CM59_9EURO</name>
<evidence type="ECO:0000313" key="7">
    <source>
        <dbReference type="Proteomes" id="UP001172673"/>
    </source>
</evidence>
<feature type="compositionally biased region" description="Polar residues" evidence="2">
    <location>
        <begin position="368"/>
        <end position="378"/>
    </location>
</feature>
<comment type="caution">
    <text evidence="6">The sequence shown here is derived from an EMBL/GenBank/DDBJ whole genome shotgun (WGS) entry which is preliminary data.</text>
</comment>
<dbReference type="AlphaFoldDB" id="A0AA39CM59"/>
<dbReference type="Proteomes" id="UP001172673">
    <property type="component" value="Unassembled WGS sequence"/>
</dbReference>
<dbReference type="PANTHER" id="PTHR37543">
    <property type="entry name" value="CCCH ZINC FINGER DNA BINDING PROTEIN (AFU_ORTHOLOGUE AFUA_5G12760)"/>
    <property type="match status" value="1"/>
</dbReference>
<dbReference type="InterPro" id="IPR057654">
    <property type="entry name" value="Znf-CCCH_tandem"/>
</dbReference>
<dbReference type="Pfam" id="PF25543">
    <property type="entry name" value="zf-CCCH_tandem"/>
    <property type="match status" value="1"/>
</dbReference>
<feature type="compositionally biased region" description="Polar residues" evidence="2">
    <location>
        <begin position="328"/>
        <end position="361"/>
    </location>
</feature>
<dbReference type="InterPro" id="IPR057683">
    <property type="entry name" value="DUF7923"/>
</dbReference>
<feature type="compositionally biased region" description="Polar residues" evidence="2">
    <location>
        <begin position="518"/>
        <end position="553"/>
    </location>
</feature>
<evidence type="ECO:0000256" key="1">
    <source>
        <dbReference type="SAM" id="Coils"/>
    </source>
</evidence>
<dbReference type="PANTHER" id="PTHR37543:SF1">
    <property type="entry name" value="CCCH ZINC FINGER DNA BINDING PROTEIN (AFU_ORTHOLOGUE AFUA_5G12760)"/>
    <property type="match status" value="1"/>
</dbReference>
<dbReference type="Pfam" id="PF25540">
    <property type="entry name" value="DUF7923"/>
    <property type="match status" value="1"/>
</dbReference>
<feature type="compositionally biased region" description="Low complexity" evidence="2">
    <location>
        <begin position="435"/>
        <end position="453"/>
    </location>
</feature>
<gene>
    <name evidence="6" type="ORF">H2200_002829</name>
</gene>
<keyword evidence="7" id="KW-1185">Reference proteome</keyword>
<dbReference type="EMBL" id="JAPDRK010000004">
    <property type="protein sequence ID" value="KAJ9612888.1"/>
    <property type="molecule type" value="Genomic_DNA"/>
</dbReference>
<evidence type="ECO:0000259" key="5">
    <source>
        <dbReference type="Pfam" id="PF25543"/>
    </source>
</evidence>
<feature type="compositionally biased region" description="Low complexity" evidence="2">
    <location>
        <begin position="584"/>
        <end position="598"/>
    </location>
</feature>
<feature type="region of interest" description="Disordered" evidence="2">
    <location>
        <begin position="435"/>
        <end position="606"/>
    </location>
</feature>
<feature type="compositionally biased region" description="Polar residues" evidence="2">
    <location>
        <begin position="478"/>
        <end position="503"/>
    </location>
</feature>